<comment type="caution">
    <text evidence="7">The sequence shown here is derived from an EMBL/GenBank/DDBJ whole genome shotgun (WGS) entry which is preliminary data.</text>
</comment>
<dbReference type="PANTHER" id="PTHR33572:SF18">
    <property type="entry name" value="SPORE DEVELOPMENT REGULATOR VOSA"/>
    <property type="match status" value="1"/>
</dbReference>
<dbReference type="AlphaFoldDB" id="A0A1Y2BHA2"/>
<proteinExistence type="predicted"/>
<evidence type="ECO:0000256" key="2">
    <source>
        <dbReference type="ARBA" id="ARBA00023015"/>
    </source>
</evidence>
<feature type="compositionally biased region" description="Low complexity" evidence="5">
    <location>
        <begin position="263"/>
        <end position="278"/>
    </location>
</feature>
<evidence type="ECO:0000313" key="7">
    <source>
        <dbReference type="EMBL" id="ORY34163.1"/>
    </source>
</evidence>
<sequence length="278" mass="32070">MRTRNGRLTTAIISSMLDENESINLEYKLIIHEQPRNVKCIGPTEKERKPIEPSPIIQLCVFNENHEPYVQCLYNSNFFIIASLLEENKTLNSQGQYDYKVLTMDKYKSKKMLLGTTVASMQRLKDLDGSHGSFFIFYDLSVPIEGTFRLKYSLYEMKQGKTIYRTCAISEPFTVFSYKNFPGYKESSALAKYFAEQGVKIKIKKDVNVPRVRYSKYSNDIWLNDGGKILSREEMMFKEKLSEIVKQKGSLDVSIEKSGGMENNMINNNNNSNNDNNN</sequence>
<feature type="non-terminal residue" evidence="7">
    <location>
        <position position="278"/>
    </location>
</feature>
<organism evidence="7 8">
    <name type="scientific">Neocallimastix californiae</name>
    <dbReference type="NCBI Taxonomy" id="1754190"/>
    <lineage>
        <taxon>Eukaryota</taxon>
        <taxon>Fungi</taxon>
        <taxon>Fungi incertae sedis</taxon>
        <taxon>Chytridiomycota</taxon>
        <taxon>Chytridiomycota incertae sedis</taxon>
        <taxon>Neocallimastigomycetes</taxon>
        <taxon>Neocallimastigales</taxon>
        <taxon>Neocallimastigaceae</taxon>
        <taxon>Neocallimastix</taxon>
    </lineage>
</organism>
<reference evidence="7 8" key="1">
    <citation type="submission" date="2016-08" db="EMBL/GenBank/DDBJ databases">
        <title>A Parts List for Fungal Cellulosomes Revealed by Comparative Genomics.</title>
        <authorList>
            <consortium name="DOE Joint Genome Institute"/>
            <person name="Haitjema C.H."/>
            <person name="Gilmore S.P."/>
            <person name="Henske J.K."/>
            <person name="Solomon K.V."/>
            <person name="De Groot R."/>
            <person name="Kuo A."/>
            <person name="Mondo S.J."/>
            <person name="Salamov A.A."/>
            <person name="Labutti K."/>
            <person name="Zhao Z."/>
            <person name="Chiniquy J."/>
            <person name="Barry K."/>
            <person name="Brewer H.M."/>
            <person name="Purvine S.O."/>
            <person name="Wright A.T."/>
            <person name="Boxma B."/>
            <person name="Van Alen T."/>
            <person name="Hackstein J.H."/>
            <person name="Baker S.E."/>
            <person name="Grigoriev I.V."/>
            <person name="O'Malley M.A."/>
        </authorList>
    </citation>
    <scope>NUCLEOTIDE SEQUENCE [LARGE SCALE GENOMIC DNA]</scope>
    <source>
        <strain evidence="7 8">G1</strain>
    </source>
</reference>
<feature type="region of interest" description="Disordered" evidence="5">
    <location>
        <begin position="258"/>
        <end position="278"/>
    </location>
</feature>
<evidence type="ECO:0000259" key="6">
    <source>
        <dbReference type="PROSITE" id="PS51821"/>
    </source>
</evidence>
<name>A0A1Y2BHA2_9FUNG</name>
<keyword evidence="3" id="KW-0804">Transcription</keyword>
<dbReference type="GO" id="GO:0005634">
    <property type="term" value="C:nucleus"/>
    <property type="evidence" value="ECO:0007669"/>
    <property type="project" value="UniProtKB-SubCell"/>
</dbReference>
<dbReference type="Gene3D" id="2.60.40.3960">
    <property type="entry name" value="Velvet domain"/>
    <property type="match status" value="1"/>
</dbReference>
<keyword evidence="8" id="KW-1185">Reference proteome</keyword>
<evidence type="ECO:0000256" key="4">
    <source>
        <dbReference type="ARBA" id="ARBA00023242"/>
    </source>
</evidence>
<keyword evidence="4" id="KW-0539">Nucleus</keyword>
<feature type="domain" description="Velvet" evidence="6">
    <location>
        <begin position="20"/>
        <end position="204"/>
    </location>
</feature>
<dbReference type="Proteomes" id="UP000193920">
    <property type="component" value="Unassembled WGS sequence"/>
</dbReference>
<protein>
    <recommendedName>
        <fullName evidence="6">Velvet domain-containing protein</fullName>
    </recommendedName>
</protein>
<accession>A0A1Y2BHA2</accession>
<dbReference type="InterPro" id="IPR037525">
    <property type="entry name" value="Velvet_dom"/>
</dbReference>
<dbReference type="InterPro" id="IPR021740">
    <property type="entry name" value="Velvet"/>
</dbReference>
<dbReference type="PANTHER" id="PTHR33572">
    <property type="entry name" value="SPORE DEVELOPMENT REGULATOR VOSA"/>
    <property type="match status" value="1"/>
</dbReference>
<comment type="subcellular location">
    <subcellularLocation>
        <location evidence="1">Nucleus</location>
    </subcellularLocation>
</comment>
<dbReference type="Pfam" id="PF11754">
    <property type="entry name" value="Velvet"/>
    <property type="match status" value="2"/>
</dbReference>
<dbReference type="OrthoDB" id="5599552at2759"/>
<evidence type="ECO:0000256" key="1">
    <source>
        <dbReference type="ARBA" id="ARBA00004123"/>
    </source>
</evidence>
<dbReference type="InterPro" id="IPR038491">
    <property type="entry name" value="Velvet_dom_sf"/>
</dbReference>
<evidence type="ECO:0000256" key="5">
    <source>
        <dbReference type="SAM" id="MobiDB-lite"/>
    </source>
</evidence>
<dbReference type="PROSITE" id="PS51821">
    <property type="entry name" value="VELVET"/>
    <property type="match status" value="1"/>
</dbReference>
<dbReference type="EMBL" id="MCOG01000157">
    <property type="protein sequence ID" value="ORY34163.1"/>
    <property type="molecule type" value="Genomic_DNA"/>
</dbReference>
<evidence type="ECO:0000313" key="8">
    <source>
        <dbReference type="Proteomes" id="UP000193920"/>
    </source>
</evidence>
<evidence type="ECO:0000256" key="3">
    <source>
        <dbReference type="ARBA" id="ARBA00023163"/>
    </source>
</evidence>
<keyword evidence="2" id="KW-0805">Transcription regulation</keyword>
<dbReference type="STRING" id="1754190.A0A1Y2BHA2"/>
<gene>
    <name evidence="7" type="ORF">LY90DRAFT_459971</name>
</gene>